<dbReference type="RefSeq" id="WP_013841337.1">
    <property type="nucleotide sequence ID" value="NC_015589.1"/>
</dbReference>
<dbReference type="PANTHER" id="PTHR23133">
    <property type="entry name" value="IMIDAZOLEGLYCEROL-PHOSPHATE DEHYDRATASE HIS7"/>
    <property type="match status" value="1"/>
</dbReference>
<evidence type="ECO:0000313" key="8">
    <source>
        <dbReference type="EMBL" id="AEG59566.1"/>
    </source>
</evidence>
<dbReference type="GO" id="GO:0004424">
    <property type="term" value="F:imidazoleglycerol-phosphate dehydratase activity"/>
    <property type="evidence" value="ECO:0007669"/>
    <property type="project" value="UniProtKB-UniRule"/>
</dbReference>
<dbReference type="UniPathway" id="UPA00031">
    <property type="reaction ID" value="UER00011"/>
</dbReference>
<dbReference type="Proteomes" id="UP000009234">
    <property type="component" value="Chromosome"/>
</dbReference>
<evidence type="ECO:0000256" key="4">
    <source>
        <dbReference type="ARBA" id="ARBA00023102"/>
    </source>
</evidence>
<protein>
    <recommendedName>
        <fullName evidence="2 6">Imidazoleglycerol-phosphate dehydratase</fullName>
        <shortName evidence="6">IGPD</shortName>
        <ecNumber evidence="6 7">4.2.1.19</ecNumber>
    </recommendedName>
</protein>
<comment type="pathway">
    <text evidence="1 6 7">Amino-acid biosynthesis; L-histidine biosynthesis; L-histidine from 5-phospho-alpha-D-ribose 1-diphosphate: step 6/9.</text>
</comment>
<dbReference type="CDD" id="cd07914">
    <property type="entry name" value="IGPD"/>
    <property type="match status" value="1"/>
</dbReference>
<accession>F6DPI9</accession>
<keyword evidence="6" id="KW-0963">Cytoplasm</keyword>
<reference evidence="8 9" key="2">
    <citation type="journal article" date="2012" name="Stand. Genomic Sci.">
        <title>Complete genome sequence of the sulfate-reducing firmicute Desulfotomaculum ruminis type strain (DL(T)).</title>
        <authorList>
            <person name="Spring S."/>
            <person name="Visser M."/>
            <person name="Lu M."/>
            <person name="Copeland A."/>
            <person name="Lapidus A."/>
            <person name="Lucas S."/>
            <person name="Cheng J.F."/>
            <person name="Han C."/>
            <person name="Tapia R."/>
            <person name="Goodwin L.A."/>
            <person name="Pitluck S."/>
            <person name="Ivanova N."/>
            <person name="Land M."/>
            <person name="Hauser L."/>
            <person name="Larimer F."/>
            <person name="Rohde M."/>
            <person name="Goker M."/>
            <person name="Detter J.C."/>
            <person name="Kyrpides N.C."/>
            <person name="Woyke T."/>
            <person name="Schaap P.J."/>
            <person name="Plugge C.M."/>
            <person name="Muyzer G."/>
            <person name="Kuever J."/>
            <person name="Pereira I.A."/>
            <person name="Parshina S.N."/>
            <person name="Bernier-Latmani R."/>
            <person name="Stams A.J."/>
            <person name="Klenk H.P."/>
        </authorList>
    </citation>
    <scope>NUCLEOTIDE SEQUENCE [LARGE SCALE GENOMIC DNA]</scope>
    <source>
        <strain evidence="9">ATCC 23193 / DSM 2154 / NCIB 8452 / DL</strain>
    </source>
</reference>
<keyword evidence="9" id="KW-1185">Reference proteome</keyword>
<comment type="subcellular location">
    <subcellularLocation>
        <location evidence="6 7">Cytoplasm</location>
    </subcellularLocation>
</comment>
<sequence>MQLQRQAQMERKTGETEIQLSLSLDGSGTYQIASGVGFLDHMLCLLARHGALDLQLSARGDLHIDDHHTVEDIGITLGLALRQALGDKAGIQRYGNALVPMDEALVLVALDISGRGHLELDLTLPAAKVGTFDTELVEEFLRALAINSGITLHARMLNGRNTHHIIEAVFKGLGRALRQAVAADERLPGVPSTKGVLV</sequence>
<organism evidence="8 9">
    <name type="scientific">Desulforamulus ruminis (strain ATCC 23193 / DSM 2154 / NCIMB 8452 / DL)</name>
    <name type="common">Desulfotomaculum ruminis</name>
    <dbReference type="NCBI Taxonomy" id="696281"/>
    <lineage>
        <taxon>Bacteria</taxon>
        <taxon>Bacillati</taxon>
        <taxon>Bacillota</taxon>
        <taxon>Clostridia</taxon>
        <taxon>Eubacteriales</taxon>
        <taxon>Peptococcaceae</taxon>
        <taxon>Desulforamulus</taxon>
    </lineage>
</organism>
<name>F6DPI9_DESRL</name>
<dbReference type="HAMAP" id="MF_00076">
    <property type="entry name" value="HisB"/>
    <property type="match status" value="1"/>
</dbReference>
<reference evidence="9" key="1">
    <citation type="submission" date="2011-05" db="EMBL/GenBank/DDBJ databases">
        <title>Complete sequence of Desulfotomaculum ruminis DSM 2154.</title>
        <authorList>
            <person name="Lucas S."/>
            <person name="Copeland A."/>
            <person name="Lapidus A."/>
            <person name="Cheng J.-F."/>
            <person name="Goodwin L."/>
            <person name="Pitluck S."/>
            <person name="Lu M."/>
            <person name="Detter J.C."/>
            <person name="Han C."/>
            <person name="Tapia R."/>
            <person name="Land M."/>
            <person name="Hauser L."/>
            <person name="Kyrpides N."/>
            <person name="Ivanova N."/>
            <person name="Mikhailova N."/>
            <person name="Pagani I."/>
            <person name="Stams A.J.M."/>
            <person name="Plugge C.M."/>
            <person name="Muyzer G."/>
            <person name="Kuever J."/>
            <person name="Parshina S.N."/>
            <person name="Ivanova A.E."/>
            <person name="Nazina T.N."/>
            <person name="Brambilla E."/>
            <person name="Spring S."/>
            <person name="Klenk H.-P."/>
            <person name="Woyke T."/>
        </authorList>
    </citation>
    <scope>NUCLEOTIDE SEQUENCE [LARGE SCALE GENOMIC DNA]</scope>
    <source>
        <strain evidence="9">ATCC 23193 / DSM 2154 / NCIB 8452 / DL</strain>
    </source>
</reference>
<dbReference type="Pfam" id="PF00475">
    <property type="entry name" value="IGPD"/>
    <property type="match status" value="1"/>
</dbReference>
<dbReference type="GO" id="GO:0005737">
    <property type="term" value="C:cytoplasm"/>
    <property type="evidence" value="ECO:0007669"/>
    <property type="project" value="UniProtKB-SubCell"/>
</dbReference>
<dbReference type="AlphaFoldDB" id="F6DPI9"/>
<keyword evidence="5 6" id="KW-0456">Lyase</keyword>
<gene>
    <name evidence="6" type="primary">hisB</name>
    <name evidence="8" type="ordered locus">Desru_1292</name>
</gene>
<evidence type="ECO:0000256" key="7">
    <source>
        <dbReference type="RuleBase" id="RU000599"/>
    </source>
</evidence>
<dbReference type="NCBIfam" id="NF002114">
    <property type="entry name" value="PRK00951.2-4"/>
    <property type="match status" value="1"/>
</dbReference>
<dbReference type="KEGG" id="dru:Desru_1292"/>
<evidence type="ECO:0000313" key="9">
    <source>
        <dbReference type="Proteomes" id="UP000009234"/>
    </source>
</evidence>
<dbReference type="FunFam" id="3.30.230.40:FF:000003">
    <property type="entry name" value="Imidazoleglycerol-phosphate dehydratase HisB"/>
    <property type="match status" value="1"/>
</dbReference>
<dbReference type="NCBIfam" id="NF002111">
    <property type="entry name" value="PRK00951.2-1"/>
    <property type="match status" value="1"/>
</dbReference>
<dbReference type="HOGENOM" id="CLU_044308_3_0_9"/>
<proteinExistence type="inferred from homology"/>
<evidence type="ECO:0000256" key="5">
    <source>
        <dbReference type="ARBA" id="ARBA00023239"/>
    </source>
</evidence>
<evidence type="ECO:0000256" key="2">
    <source>
        <dbReference type="ARBA" id="ARBA00016664"/>
    </source>
</evidence>
<evidence type="ECO:0000256" key="6">
    <source>
        <dbReference type="HAMAP-Rule" id="MF_00076"/>
    </source>
</evidence>
<dbReference type="InterPro" id="IPR038494">
    <property type="entry name" value="IGPD_sf"/>
</dbReference>
<comment type="similarity">
    <text evidence="6 7">Belongs to the imidazoleglycerol-phosphate dehydratase family.</text>
</comment>
<dbReference type="InterPro" id="IPR020568">
    <property type="entry name" value="Ribosomal_Su5_D2-typ_SF"/>
</dbReference>
<dbReference type="STRING" id="696281.Desru_1292"/>
<dbReference type="EC" id="4.2.1.19" evidence="6 7"/>
<dbReference type="FunFam" id="3.30.230.40:FF:000001">
    <property type="entry name" value="Imidazoleglycerol-phosphate dehydratase HisB"/>
    <property type="match status" value="1"/>
</dbReference>
<keyword evidence="3 6" id="KW-0028">Amino-acid biosynthesis</keyword>
<dbReference type="PROSITE" id="PS00954">
    <property type="entry name" value="IGP_DEHYDRATASE_1"/>
    <property type="match status" value="1"/>
</dbReference>
<dbReference type="Gene3D" id="3.30.230.40">
    <property type="entry name" value="Imidazole glycerol phosphate dehydratase, domain 1"/>
    <property type="match status" value="2"/>
</dbReference>
<dbReference type="EMBL" id="CP002780">
    <property type="protein sequence ID" value="AEG59566.1"/>
    <property type="molecule type" value="Genomic_DNA"/>
</dbReference>
<keyword evidence="4 6" id="KW-0368">Histidine biosynthesis</keyword>
<evidence type="ECO:0000256" key="3">
    <source>
        <dbReference type="ARBA" id="ARBA00022605"/>
    </source>
</evidence>
<dbReference type="NCBIfam" id="NF002107">
    <property type="entry name" value="PRK00951.1-2"/>
    <property type="match status" value="1"/>
</dbReference>
<dbReference type="SUPFAM" id="SSF54211">
    <property type="entry name" value="Ribosomal protein S5 domain 2-like"/>
    <property type="match status" value="2"/>
</dbReference>
<dbReference type="InterPro" id="IPR000807">
    <property type="entry name" value="ImidazoleglycerolP_deHydtase"/>
</dbReference>
<evidence type="ECO:0000256" key="1">
    <source>
        <dbReference type="ARBA" id="ARBA00005047"/>
    </source>
</evidence>
<dbReference type="eggNOG" id="COG0131">
    <property type="taxonomic scope" value="Bacteria"/>
</dbReference>
<dbReference type="InterPro" id="IPR020565">
    <property type="entry name" value="ImidazoleglycerP_deHydtase_CS"/>
</dbReference>
<dbReference type="PROSITE" id="PS00955">
    <property type="entry name" value="IGP_DEHYDRATASE_2"/>
    <property type="match status" value="1"/>
</dbReference>
<comment type="catalytic activity">
    <reaction evidence="6 7">
        <text>D-erythro-1-(imidazol-4-yl)glycerol 3-phosphate = 3-(imidazol-4-yl)-2-oxopropyl phosphate + H2O</text>
        <dbReference type="Rhea" id="RHEA:11040"/>
        <dbReference type="ChEBI" id="CHEBI:15377"/>
        <dbReference type="ChEBI" id="CHEBI:57766"/>
        <dbReference type="ChEBI" id="CHEBI:58278"/>
        <dbReference type="EC" id="4.2.1.19"/>
    </reaction>
</comment>
<dbReference type="PANTHER" id="PTHR23133:SF2">
    <property type="entry name" value="IMIDAZOLEGLYCEROL-PHOSPHATE DEHYDRATASE"/>
    <property type="match status" value="1"/>
</dbReference>
<dbReference type="GO" id="GO:0000105">
    <property type="term" value="P:L-histidine biosynthetic process"/>
    <property type="evidence" value="ECO:0007669"/>
    <property type="project" value="UniProtKB-UniRule"/>
</dbReference>